<feature type="signal peptide" evidence="2">
    <location>
        <begin position="1"/>
        <end position="16"/>
    </location>
</feature>
<protein>
    <submittedName>
        <fullName evidence="3">Uncharacterized protein</fullName>
    </submittedName>
</protein>
<proteinExistence type="predicted"/>
<evidence type="ECO:0000313" key="3">
    <source>
        <dbReference type="EMBL" id="KAF2489171.1"/>
    </source>
</evidence>
<keyword evidence="4" id="KW-1185">Reference proteome</keyword>
<feature type="region of interest" description="Disordered" evidence="1">
    <location>
        <begin position="67"/>
        <end position="93"/>
    </location>
</feature>
<evidence type="ECO:0000256" key="2">
    <source>
        <dbReference type="SAM" id="SignalP"/>
    </source>
</evidence>
<evidence type="ECO:0000256" key="1">
    <source>
        <dbReference type="SAM" id="MobiDB-lite"/>
    </source>
</evidence>
<name>A0A6A6QAL1_9PEZI</name>
<dbReference type="AlphaFoldDB" id="A0A6A6QAL1"/>
<dbReference type="EMBL" id="MU004199">
    <property type="protein sequence ID" value="KAF2489171.1"/>
    <property type="molecule type" value="Genomic_DNA"/>
</dbReference>
<feature type="chain" id="PRO_5025335937" evidence="2">
    <location>
        <begin position="17"/>
        <end position="93"/>
    </location>
</feature>
<keyword evidence="2" id="KW-0732">Signal</keyword>
<dbReference type="Proteomes" id="UP000799750">
    <property type="component" value="Unassembled WGS sequence"/>
</dbReference>
<sequence>MALSPLAASLLHFLRAQLHPLQPPKTLSHFPASRAPRTAEGTFMPRRLVQGILSIGWEPPLAVEVASRPNNSQATKTHPQQPWRKLGAGGGVG</sequence>
<gene>
    <name evidence="3" type="ORF">BU16DRAFT_175446</name>
</gene>
<reference evidence="3" key="1">
    <citation type="journal article" date="2020" name="Stud. Mycol.">
        <title>101 Dothideomycetes genomes: a test case for predicting lifestyles and emergence of pathogens.</title>
        <authorList>
            <person name="Haridas S."/>
            <person name="Albert R."/>
            <person name="Binder M."/>
            <person name="Bloem J."/>
            <person name="Labutti K."/>
            <person name="Salamov A."/>
            <person name="Andreopoulos B."/>
            <person name="Baker S."/>
            <person name="Barry K."/>
            <person name="Bills G."/>
            <person name="Bluhm B."/>
            <person name="Cannon C."/>
            <person name="Castanera R."/>
            <person name="Culley D."/>
            <person name="Daum C."/>
            <person name="Ezra D."/>
            <person name="Gonzalez J."/>
            <person name="Henrissat B."/>
            <person name="Kuo A."/>
            <person name="Liang C."/>
            <person name="Lipzen A."/>
            <person name="Lutzoni F."/>
            <person name="Magnuson J."/>
            <person name="Mondo S."/>
            <person name="Nolan M."/>
            <person name="Ohm R."/>
            <person name="Pangilinan J."/>
            <person name="Park H.-J."/>
            <person name="Ramirez L."/>
            <person name="Alfaro M."/>
            <person name="Sun H."/>
            <person name="Tritt A."/>
            <person name="Yoshinaga Y."/>
            <person name="Zwiers L.-H."/>
            <person name="Turgeon B."/>
            <person name="Goodwin S."/>
            <person name="Spatafora J."/>
            <person name="Crous P."/>
            <person name="Grigoriev I."/>
        </authorList>
    </citation>
    <scope>NUCLEOTIDE SEQUENCE</scope>
    <source>
        <strain evidence="3">CBS 269.34</strain>
    </source>
</reference>
<accession>A0A6A6QAL1</accession>
<organism evidence="3 4">
    <name type="scientific">Lophium mytilinum</name>
    <dbReference type="NCBI Taxonomy" id="390894"/>
    <lineage>
        <taxon>Eukaryota</taxon>
        <taxon>Fungi</taxon>
        <taxon>Dikarya</taxon>
        <taxon>Ascomycota</taxon>
        <taxon>Pezizomycotina</taxon>
        <taxon>Dothideomycetes</taxon>
        <taxon>Pleosporomycetidae</taxon>
        <taxon>Mytilinidiales</taxon>
        <taxon>Mytilinidiaceae</taxon>
        <taxon>Lophium</taxon>
    </lineage>
</organism>
<evidence type="ECO:0000313" key="4">
    <source>
        <dbReference type="Proteomes" id="UP000799750"/>
    </source>
</evidence>
<feature type="compositionally biased region" description="Polar residues" evidence="1">
    <location>
        <begin position="68"/>
        <end position="80"/>
    </location>
</feature>